<name>A0A8K0CZB1_IGNLU</name>
<gene>
    <name evidence="1" type="ORF">ILUMI_12575</name>
</gene>
<keyword evidence="2" id="KW-1185">Reference proteome</keyword>
<reference evidence="1" key="1">
    <citation type="submission" date="2019-08" db="EMBL/GenBank/DDBJ databases">
        <title>The genome of the North American firefly Photinus pyralis.</title>
        <authorList>
            <consortium name="Photinus pyralis genome working group"/>
            <person name="Fallon T.R."/>
            <person name="Sander Lower S.E."/>
            <person name="Weng J.-K."/>
        </authorList>
    </citation>
    <scope>NUCLEOTIDE SEQUENCE</scope>
    <source>
        <strain evidence="1">TRF0915ILg1</strain>
        <tissue evidence="1">Whole body</tissue>
    </source>
</reference>
<proteinExistence type="predicted"/>
<dbReference type="AlphaFoldDB" id="A0A8K0CZB1"/>
<feature type="non-terminal residue" evidence="1">
    <location>
        <position position="1"/>
    </location>
</feature>
<organism evidence="1 2">
    <name type="scientific">Ignelater luminosus</name>
    <name type="common">Cucubano</name>
    <name type="synonym">Pyrophorus luminosus</name>
    <dbReference type="NCBI Taxonomy" id="2038154"/>
    <lineage>
        <taxon>Eukaryota</taxon>
        <taxon>Metazoa</taxon>
        <taxon>Ecdysozoa</taxon>
        <taxon>Arthropoda</taxon>
        <taxon>Hexapoda</taxon>
        <taxon>Insecta</taxon>
        <taxon>Pterygota</taxon>
        <taxon>Neoptera</taxon>
        <taxon>Endopterygota</taxon>
        <taxon>Coleoptera</taxon>
        <taxon>Polyphaga</taxon>
        <taxon>Elateriformia</taxon>
        <taxon>Elateroidea</taxon>
        <taxon>Elateridae</taxon>
        <taxon>Agrypninae</taxon>
        <taxon>Pyrophorini</taxon>
        <taxon>Ignelater</taxon>
    </lineage>
</organism>
<comment type="caution">
    <text evidence="1">The sequence shown here is derived from an EMBL/GenBank/DDBJ whole genome shotgun (WGS) entry which is preliminary data.</text>
</comment>
<evidence type="ECO:0000313" key="1">
    <source>
        <dbReference type="EMBL" id="KAF2893598.1"/>
    </source>
</evidence>
<protein>
    <submittedName>
        <fullName evidence="1">Uncharacterized protein</fullName>
    </submittedName>
</protein>
<dbReference type="EMBL" id="VTPC01007853">
    <property type="protein sequence ID" value="KAF2893598.1"/>
    <property type="molecule type" value="Genomic_DNA"/>
</dbReference>
<sequence>MLDDCKHLMEIVGDTPKVTLCIEYHTALMSLGWGFYLNSSIEILITSWYEEEQARLLKPWKETEEGESNMSQVELEADSGAEDDYIKKALRATQPSTLPYHPSRKLQKLHCLSSPALDERRVLPATLPIQAEQKPRLAVAPFDDSTILNAASINAFVVYNSNNYGSPIKRREFIKKLALSLLLPYLKTKQLNPKLPVSRKRRICELTGISVDAVDKKN</sequence>
<evidence type="ECO:0000313" key="2">
    <source>
        <dbReference type="Proteomes" id="UP000801492"/>
    </source>
</evidence>
<dbReference type="Proteomes" id="UP000801492">
    <property type="component" value="Unassembled WGS sequence"/>
</dbReference>
<accession>A0A8K0CZB1</accession>